<sequence length="841" mass="99123">MDYNDSQEAYEDLLETSGLNPEKFRDILFQLLKRTLLNNILLTKKGNSSLYKGQAKVYKEQAKLKEVSFEQIDVAYVQLYAFLFGAQSINEIILTYKEIGEFFNYKADPSFLICRIAQSDYDLIQCVGDIIEDDLPEQFQKGLNKLFQTIFFAQSFYQENELRNLLKKFSFDSSLDLQKIILSSCELNLDYEQLQLKRSLLPALYEPVFADLVLELKEQIIDKLKTQNDKQSELFGTSLAHELNQQNQHKSTLTYKRLAILKAIAYDDQQQVLKDIVQQIKVQQEQGQGQGQIKNISSILEDYSVYINLVLLCNKYFQNPFEVLKNNLQIIFQICYQMITDINQTQKTNCVYSIFAKLLDETRCLDILQSDPIKECRSKIKKAQYFQKFNNMRQNFRSQIVENPIEMAKETCSLCQLQFQKDEIQYRTLLISYSNIHKYIQMIPLPVQQIQEYDFQQLVCSCCQHSIHKSCLLQNQQQYSIEEFKYFRCPICLLPYNFPFVSPKYIQSANDKMLAENLEFFLQTLPDKKLIEYYQKYQAQEELKITKILDEIFSQVLFNLLFSLLSDIIKFKSQNTQLLLQDVVALLRIIYQQNQTTILQQFVDDNNNQILFGILNLIMQFQIKENKMDNFKSGLNFILSQNTNQFALVEALTQNIINPNFVQQLLPYNIEKVRSQLRQDFIQKFQLNFKEFLLKYYLAPCKKKTCSFLPLQRIGNQEQCQYLCLICFKKICSHFCGKPSNKKIGNLSRHCNKRHCGQTLYLNLSNSQIIIMKQPYILINKNPLFKNLIGELPYIGYYQSNYYERFKLNLKTIDQIIEIIIGDKYLHMLFQNIKKVQKSIL</sequence>
<comment type="caution">
    <text evidence="1">The sequence shown here is derived from an EMBL/GenBank/DDBJ whole genome shotgun (WGS) entry which is preliminary data.</text>
</comment>
<dbReference type="PANTHER" id="PTHR38924:SF2">
    <property type="entry name" value="CHROMOSOME UNDETERMINED SCAFFOLD_10, WHOLE GENOME SHOTGUN SEQUENCE"/>
    <property type="match status" value="1"/>
</dbReference>
<gene>
    <name evidence="1" type="ORF">PSON_ATCC_30995.1.T2060008</name>
</gene>
<keyword evidence="2" id="KW-1185">Reference proteome</keyword>
<dbReference type="Proteomes" id="UP000692954">
    <property type="component" value="Unassembled WGS sequence"/>
</dbReference>
<dbReference type="AlphaFoldDB" id="A0A8S1RPG1"/>
<dbReference type="EMBL" id="CAJJDN010000206">
    <property type="protein sequence ID" value="CAD8129070.1"/>
    <property type="molecule type" value="Genomic_DNA"/>
</dbReference>
<evidence type="ECO:0000313" key="1">
    <source>
        <dbReference type="EMBL" id="CAD8129070.1"/>
    </source>
</evidence>
<protein>
    <submittedName>
        <fullName evidence="1">Uncharacterized protein</fullName>
    </submittedName>
</protein>
<dbReference type="PANTHER" id="PTHR38924">
    <property type="entry name" value="ASPARAGINE AND ASPARTATE RICH PROTEIN 1"/>
    <property type="match status" value="1"/>
</dbReference>
<reference evidence="1" key="1">
    <citation type="submission" date="2021-01" db="EMBL/GenBank/DDBJ databases">
        <authorList>
            <consortium name="Genoscope - CEA"/>
            <person name="William W."/>
        </authorList>
    </citation>
    <scope>NUCLEOTIDE SEQUENCE</scope>
</reference>
<name>A0A8S1RPG1_9CILI</name>
<organism evidence="1 2">
    <name type="scientific">Paramecium sonneborni</name>
    <dbReference type="NCBI Taxonomy" id="65129"/>
    <lineage>
        <taxon>Eukaryota</taxon>
        <taxon>Sar</taxon>
        <taxon>Alveolata</taxon>
        <taxon>Ciliophora</taxon>
        <taxon>Intramacronucleata</taxon>
        <taxon>Oligohymenophorea</taxon>
        <taxon>Peniculida</taxon>
        <taxon>Parameciidae</taxon>
        <taxon>Paramecium</taxon>
    </lineage>
</organism>
<accession>A0A8S1RPG1</accession>
<proteinExistence type="predicted"/>
<evidence type="ECO:0000313" key="2">
    <source>
        <dbReference type="Proteomes" id="UP000692954"/>
    </source>
</evidence>